<feature type="region of interest" description="Disordered" evidence="1">
    <location>
        <begin position="108"/>
        <end position="178"/>
    </location>
</feature>
<proteinExistence type="predicted"/>
<feature type="compositionally biased region" description="Basic and acidic residues" evidence="1">
    <location>
        <begin position="108"/>
        <end position="132"/>
    </location>
</feature>
<evidence type="ECO:0000313" key="4">
    <source>
        <dbReference type="Proteomes" id="UP000069205"/>
    </source>
</evidence>
<dbReference type="PATRIC" id="fig|42253.5.peg.3068"/>
<feature type="compositionally biased region" description="Polar residues" evidence="1">
    <location>
        <begin position="1"/>
        <end position="12"/>
    </location>
</feature>
<keyword evidence="4" id="KW-1185">Reference proteome</keyword>
<protein>
    <submittedName>
        <fullName evidence="3">Putative Conjugal transfer protein traB</fullName>
    </submittedName>
</protein>
<dbReference type="Pfam" id="PF03743">
    <property type="entry name" value="TrbI"/>
    <property type="match status" value="1"/>
</dbReference>
<dbReference type="InterPro" id="IPR005498">
    <property type="entry name" value="T4SS_VirB10/TraB/TrbI"/>
</dbReference>
<feature type="transmembrane region" description="Helical" evidence="2">
    <location>
        <begin position="30"/>
        <end position="50"/>
    </location>
</feature>
<keyword evidence="2" id="KW-0812">Transmembrane</keyword>
<dbReference type="EMBL" id="CP011801">
    <property type="protein sequence ID" value="ALA59513.1"/>
    <property type="molecule type" value="Genomic_DNA"/>
</dbReference>
<sequence length="449" mass="47473">MNPMQQKPTSPILNPGGDPIRKPKTPPSKWLIGLIGLVVLAVGTVGLNQFRTPGSPAARAQAQSKPVSLDAAKTDQEIWRAEAGKKIEALSQEKDELRRMIDSLRIRMEAKEKEPLKPESRPTGDGRADKTAVRNGVLPPPLPPTWAQGPDALNQRSGTPPRVPGTASAPIPARQVGSEKKDVIVAPTDGIRTFRVEPVSLRTNQPKKYWLPTGTIVPVKLLSGLDAPARTAGATGGGGGAMGNSPSPILMQIRNLMKLPNDFRVHATDCFLMGEGLAELSSERVQIRGVNISCVRQNGTAVDMSIKGFVAGEDGKAGMRGPVVMKEGAMLARSLLAGFVSGISRAFMPFQQGFVISSSPSQAFTFPPAGQLAMAGVAGGAGNAASLLARHYAVMASSIFPIIEVSADREVDFIVSDGKELEEFFLSSAPYSSVYSPPGSFNPSAVPIQ</sequence>
<feature type="region of interest" description="Disordered" evidence="1">
    <location>
        <begin position="1"/>
        <end position="25"/>
    </location>
</feature>
<dbReference type="AlphaFoldDB" id="A0A0K2GEX9"/>
<organism evidence="3 4">
    <name type="scientific">Nitrospira moscoviensis</name>
    <dbReference type="NCBI Taxonomy" id="42253"/>
    <lineage>
        <taxon>Bacteria</taxon>
        <taxon>Pseudomonadati</taxon>
        <taxon>Nitrospirota</taxon>
        <taxon>Nitrospiria</taxon>
        <taxon>Nitrospirales</taxon>
        <taxon>Nitrospiraceae</taxon>
        <taxon>Nitrospira</taxon>
    </lineage>
</organism>
<keyword evidence="2" id="KW-1133">Transmembrane helix</keyword>
<dbReference type="STRING" id="42253.NITMOv2_3114"/>
<gene>
    <name evidence="3" type="ORF">NITMOv2_3114</name>
</gene>
<evidence type="ECO:0000256" key="1">
    <source>
        <dbReference type="SAM" id="MobiDB-lite"/>
    </source>
</evidence>
<dbReference type="Proteomes" id="UP000069205">
    <property type="component" value="Chromosome"/>
</dbReference>
<keyword evidence="2" id="KW-0472">Membrane</keyword>
<dbReference type="RefSeq" id="WP_053380508.1">
    <property type="nucleotide sequence ID" value="NZ_CP011801.1"/>
</dbReference>
<evidence type="ECO:0000313" key="3">
    <source>
        <dbReference type="EMBL" id="ALA59513.1"/>
    </source>
</evidence>
<dbReference type="KEGG" id="nmv:NITMOv2_3114"/>
<accession>A0A0K2GEX9</accession>
<name>A0A0K2GEX9_NITMO</name>
<reference evidence="3 4" key="1">
    <citation type="journal article" date="2015" name="Proc. Natl. Acad. Sci. U.S.A.">
        <title>Expanded metabolic versatility of ubiquitous nitrite-oxidizing bacteria from the genus Nitrospira.</title>
        <authorList>
            <person name="Koch H."/>
            <person name="Lucker S."/>
            <person name="Albertsen M."/>
            <person name="Kitzinger K."/>
            <person name="Herbold C."/>
            <person name="Spieck E."/>
            <person name="Nielsen P.H."/>
            <person name="Wagner M."/>
            <person name="Daims H."/>
        </authorList>
    </citation>
    <scope>NUCLEOTIDE SEQUENCE [LARGE SCALE GENOMIC DNA]</scope>
    <source>
        <strain evidence="3 4">NSP M-1</strain>
    </source>
</reference>
<dbReference type="OrthoDB" id="15544at2"/>
<dbReference type="CDD" id="cd16430">
    <property type="entry name" value="TraB"/>
    <property type="match status" value="1"/>
</dbReference>
<evidence type="ECO:0000256" key="2">
    <source>
        <dbReference type="SAM" id="Phobius"/>
    </source>
</evidence>